<evidence type="ECO:0000256" key="2">
    <source>
        <dbReference type="ARBA" id="ARBA00022741"/>
    </source>
</evidence>
<keyword evidence="7" id="KW-1185">Reference proteome</keyword>
<organism evidence="6 7">
    <name type="scientific">Trinickia soli</name>
    <dbReference type="NCBI Taxonomy" id="380675"/>
    <lineage>
        <taxon>Bacteria</taxon>
        <taxon>Pseudomonadati</taxon>
        <taxon>Pseudomonadota</taxon>
        <taxon>Betaproteobacteria</taxon>
        <taxon>Burkholderiales</taxon>
        <taxon>Burkholderiaceae</taxon>
        <taxon>Trinickia</taxon>
    </lineage>
</organism>
<dbReference type="SUPFAM" id="SSF52029">
    <property type="entry name" value="GroEL apical domain-like"/>
    <property type="match status" value="1"/>
</dbReference>
<dbReference type="AlphaFoldDB" id="A0A2N7WGD9"/>
<evidence type="ECO:0000313" key="7">
    <source>
        <dbReference type="Proteomes" id="UP000235347"/>
    </source>
</evidence>
<gene>
    <name evidence="6" type="ORF">C0Z19_01560</name>
</gene>
<dbReference type="FunFam" id="3.50.7.10:FF:000001">
    <property type="entry name" value="60 kDa chaperonin"/>
    <property type="match status" value="1"/>
</dbReference>
<keyword evidence="3" id="KW-0067">ATP-binding</keyword>
<dbReference type="Gene3D" id="3.30.260.10">
    <property type="entry name" value="TCP-1-like chaperonin intermediate domain"/>
    <property type="match status" value="1"/>
</dbReference>
<evidence type="ECO:0000256" key="4">
    <source>
        <dbReference type="ARBA" id="ARBA00023186"/>
    </source>
</evidence>
<dbReference type="GO" id="GO:0016853">
    <property type="term" value="F:isomerase activity"/>
    <property type="evidence" value="ECO:0007669"/>
    <property type="project" value="UniProtKB-KW"/>
</dbReference>
<dbReference type="InterPro" id="IPR027410">
    <property type="entry name" value="TCP-1-like_intermed_sf"/>
</dbReference>
<dbReference type="Proteomes" id="UP000235347">
    <property type="component" value="Unassembled WGS sequence"/>
</dbReference>
<evidence type="ECO:0000256" key="3">
    <source>
        <dbReference type="ARBA" id="ARBA00022840"/>
    </source>
</evidence>
<evidence type="ECO:0000256" key="5">
    <source>
        <dbReference type="ARBA" id="ARBA00023235"/>
    </source>
</evidence>
<dbReference type="SUPFAM" id="SSF54849">
    <property type="entry name" value="GroEL-intermediate domain like"/>
    <property type="match status" value="1"/>
</dbReference>
<reference evidence="6 7" key="1">
    <citation type="submission" date="2018-01" db="EMBL/GenBank/DDBJ databases">
        <title>Whole genome analyses suggest that Burkholderia sensu lato contains two further novel genera in the rhizoxinica-symbiotica group Mycetohabitans gen. nov., and Trinickia gen. nov.: implications for the evolution of diazotrophy and nodulation in the Burkholderiaceae.</title>
        <authorList>
            <person name="Estrada-de los Santos P."/>
            <person name="Palmer M."/>
            <person name="Chavez-Ramirez B."/>
            <person name="Beukes C."/>
            <person name="Steenkamp E.T."/>
            <person name="Hirsch A.M."/>
            <person name="Manyaka P."/>
            <person name="Maluk M."/>
            <person name="Lafos M."/>
            <person name="Crook M."/>
            <person name="Gross E."/>
            <person name="Simon M.F."/>
            <person name="Bueno dos Reis Junior F."/>
            <person name="Poole P.S."/>
            <person name="Venter S.N."/>
            <person name="James E.K."/>
        </authorList>
    </citation>
    <scope>NUCLEOTIDE SEQUENCE [LARGE SCALE GENOMIC DNA]</scope>
    <source>
        <strain evidence="6 7">GP25-8</strain>
    </source>
</reference>
<dbReference type="InterPro" id="IPR027409">
    <property type="entry name" value="GroEL-like_apical_dom_sf"/>
</dbReference>
<proteinExistence type="inferred from homology"/>
<dbReference type="Pfam" id="PF00118">
    <property type="entry name" value="Cpn60_TCP1"/>
    <property type="match status" value="1"/>
</dbReference>
<dbReference type="GO" id="GO:0042026">
    <property type="term" value="P:protein refolding"/>
    <property type="evidence" value="ECO:0007669"/>
    <property type="project" value="InterPro"/>
</dbReference>
<comment type="similarity">
    <text evidence="1">Belongs to the chaperonin (HSP60) family.</text>
</comment>
<accession>A0A2N7WGD9</accession>
<dbReference type="Gene3D" id="3.50.7.10">
    <property type="entry name" value="GroEL"/>
    <property type="match status" value="1"/>
</dbReference>
<name>A0A2N7WGD9_9BURK</name>
<dbReference type="InterPro" id="IPR027413">
    <property type="entry name" value="GROEL-like_equatorial_sf"/>
</dbReference>
<keyword evidence="5" id="KW-0413">Isomerase</keyword>
<dbReference type="PANTHER" id="PTHR45633">
    <property type="entry name" value="60 KDA HEAT SHOCK PROTEIN, MITOCHONDRIAL"/>
    <property type="match status" value="1"/>
</dbReference>
<dbReference type="Gene3D" id="1.10.560.10">
    <property type="entry name" value="GroEL-like equatorial domain"/>
    <property type="match status" value="1"/>
</dbReference>
<evidence type="ECO:0000313" key="6">
    <source>
        <dbReference type="EMBL" id="PMS28424.1"/>
    </source>
</evidence>
<dbReference type="GO" id="GO:0140662">
    <property type="term" value="F:ATP-dependent protein folding chaperone"/>
    <property type="evidence" value="ECO:0007669"/>
    <property type="project" value="InterPro"/>
</dbReference>
<evidence type="ECO:0008006" key="8">
    <source>
        <dbReference type="Google" id="ProtNLM"/>
    </source>
</evidence>
<dbReference type="InterPro" id="IPR001844">
    <property type="entry name" value="Cpn60/GroEL"/>
</dbReference>
<dbReference type="InterPro" id="IPR002423">
    <property type="entry name" value="Cpn60/GroEL/TCP-1"/>
</dbReference>
<evidence type="ECO:0000256" key="1">
    <source>
        <dbReference type="ARBA" id="ARBA00006607"/>
    </source>
</evidence>
<sequence length="239" mass="24948">MELRQAIVSAGERIVAELQRMAKPCSSTEEMRQIATISASGDASIGELVAKAVERVGPDGAVSVEDGSKIDDVLEIVDGSLIDRGYVSPLFVESASGEVVLEESRILLADTSLTSVAHLLPVLEAVTTSAQPLLVVANEVEGEALAALVVNHLRGTLKSCAVRSPGFGEGRSEQLADLAALTGATVISSQTGRSVEHVTLEDLGSARRVEGHPFGAAERDLGGVADADDRLHDRCGAWL</sequence>
<protein>
    <recommendedName>
        <fullName evidence="8">60 kDa chaperonin</fullName>
    </recommendedName>
</protein>
<keyword evidence="2" id="KW-0547">Nucleotide-binding</keyword>
<dbReference type="EMBL" id="PNYB01000001">
    <property type="protein sequence ID" value="PMS28424.1"/>
    <property type="molecule type" value="Genomic_DNA"/>
</dbReference>
<keyword evidence="4" id="KW-0143">Chaperone</keyword>
<comment type="caution">
    <text evidence="6">The sequence shown here is derived from an EMBL/GenBank/DDBJ whole genome shotgun (WGS) entry which is preliminary data.</text>
</comment>
<dbReference type="GO" id="GO:0005524">
    <property type="term" value="F:ATP binding"/>
    <property type="evidence" value="ECO:0007669"/>
    <property type="project" value="UniProtKB-KW"/>
</dbReference>